<dbReference type="InterPro" id="IPR004314">
    <property type="entry name" value="Neprosin"/>
</dbReference>
<dbReference type="InterPro" id="IPR025521">
    <property type="entry name" value="Neprosin_propep"/>
</dbReference>
<evidence type="ECO:0000256" key="1">
    <source>
        <dbReference type="SAM" id="SignalP"/>
    </source>
</evidence>
<dbReference type="Gramene" id="TVU06120">
    <property type="protein sequence ID" value="TVU06120"/>
    <property type="gene ID" value="EJB05_49313"/>
</dbReference>
<dbReference type="EMBL" id="RWGY01000051">
    <property type="protein sequence ID" value="TVU06120.1"/>
    <property type="molecule type" value="Genomic_DNA"/>
</dbReference>
<comment type="caution">
    <text evidence="3">The sequence shown here is derived from an EMBL/GenBank/DDBJ whole genome shotgun (WGS) entry which is preliminary data.</text>
</comment>
<dbReference type="InterPro" id="IPR053168">
    <property type="entry name" value="Glutamic_endopeptidase"/>
</dbReference>
<feature type="chain" id="PRO_5023824043" description="Neprosin PEP catalytic domain-containing protein" evidence="1">
    <location>
        <begin position="20"/>
        <end position="335"/>
    </location>
</feature>
<dbReference type="AlphaFoldDB" id="A0A5J9T426"/>
<reference evidence="3 4" key="1">
    <citation type="journal article" date="2019" name="Sci. Rep.">
        <title>A high-quality genome of Eragrostis curvula grass provides insights into Poaceae evolution and supports new strategies to enhance forage quality.</title>
        <authorList>
            <person name="Carballo J."/>
            <person name="Santos B.A.C.M."/>
            <person name="Zappacosta D."/>
            <person name="Garbus I."/>
            <person name="Selva J.P."/>
            <person name="Gallo C.A."/>
            <person name="Diaz A."/>
            <person name="Albertini E."/>
            <person name="Caccamo M."/>
            <person name="Echenique V."/>
        </authorList>
    </citation>
    <scope>NUCLEOTIDE SEQUENCE [LARGE SCALE GENOMIC DNA]</scope>
    <source>
        <strain evidence="4">cv. Victoria</strain>
        <tissue evidence="3">Leaf</tissue>
    </source>
</reference>
<feature type="signal peptide" evidence="1">
    <location>
        <begin position="1"/>
        <end position="19"/>
    </location>
</feature>
<evidence type="ECO:0000313" key="3">
    <source>
        <dbReference type="EMBL" id="TVU06120.1"/>
    </source>
</evidence>
<evidence type="ECO:0000259" key="2">
    <source>
        <dbReference type="PROSITE" id="PS52045"/>
    </source>
</evidence>
<organism evidence="3 4">
    <name type="scientific">Eragrostis curvula</name>
    <name type="common">weeping love grass</name>
    <dbReference type="NCBI Taxonomy" id="38414"/>
    <lineage>
        <taxon>Eukaryota</taxon>
        <taxon>Viridiplantae</taxon>
        <taxon>Streptophyta</taxon>
        <taxon>Embryophyta</taxon>
        <taxon>Tracheophyta</taxon>
        <taxon>Spermatophyta</taxon>
        <taxon>Magnoliopsida</taxon>
        <taxon>Liliopsida</taxon>
        <taxon>Poales</taxon>
        <taxon>Poaceae</taxon>
        <taxon>PACMAD clade</taxon>
        <taxon>Chloridoideae</taxon>
        <taxon>Eragrostideae</taxon>
        <taxon>Eragrostidinae</taxon>
        <taxon>Eragrostis</taxon>
    </lineage>
</organism>
<dbReference type="OrthoDB" id="777472at2759"/>
<feature type="domain" description="Neprosin PEP catalytic" evidence="2">
    <location>
        <begin position="112"/>
        <end position="334"/>
    </location>
</feature>
<gene>
    <name evidence="3" type="ORF">EJB05_49313</name>
</gene>
<sequence length="335" mass="36039">MRRSLTVVVLAYLLLGSDGARRPLLSEEDDTALDMLYKSYAKTFKDKYGVIFDCVDMYKQPALDHPLLKNHKLQVLPSSSTAGAPVPFGLQESCPDGTVPVRRYVKRDKAYTQISGQHFAQLLIESEEGSQFQEASATIEVDTLIISAGQVSSAQILLVNEGISGRLIVIQAGWAADDHNTTGCRNMDCPGFVLLSQTKTPGMVLPTGTASVSISKDTQTGNWFVFLDQEIVGYFPKEIINNMSGATNVQMGGITYAPPGQGSPPMGTGVAPMLGKKNLASQFVQIVVKGAKIAKYWVDKDVSNPDIYNIVMTSASSTGPQGVSFQYGGPGGTYH</sequence>
<keyword evidence="4" id="KW-1185">Reference proteome</keyword>
<dbReference type="Proteomes" id="UP000324897">
    <property type="component" value="Unassembled WGS sequence"/>
</dbReference>
<dbReference type="Pfam" id="PF14365">
    <property type="entry name" value="Neprosin_AP"/>
    <property type="match status" value="1"/>
</dbReference>
<dbReference type="PANTHER" id="PTHR31589:SF237">
    <property type="entry name" value="OS08G0411100 PROTEIN"/>
    <property type="match status" value="1"/>
</dbReference>
<dbReference type="PANTHER" id="PTHR31589">
    <property type="entry name" value="PROTEIN, PUTATIVE (DUF239)-RELATED-RELATED"/>
    <property type="match status" value="1"/>
</dbReference>
<name>A0A5J9T426_9POAL</name>
<evidence type="ECO:0000313" key="4">
    <source>
        <dbReference type="Proteomes" id="UP000324897"/>
    </source>
</evidence>
<accession>A0A5J9T426</accession>
<proteinExistence type="predicted"/>
<keyword evidence="1" id="KW-0732">Signal</keyword>
<protein>
    <recommendedName>
        <fullName evidence="2">Neprosin PEP catalytic domain-containing protein</fullName>
    </recommendedName>
</protein>
<dbReference type="PROSITE" id="PS52045">
    <property type="entry name" value="NEPROSIN_PEP_CD"/>
    <property type="match status" value="1"/>
</dbReference>
<dbReference type="Pfam" id="PF03080">
    <property type="entry name" value="Neprosin"/>
    <property type="match status" value="1"/>
</dbReference>